<name>A0ABP1FUB7_9CHLO</name>
<evidence type="ECO:0000256" key="4">
    <source>
        <dbReference type="SAM" id="MobiDB-lite"/>
    </source>
</evidence>
<gene>
    <name evidence="6" type="primary">g5486</name>
    <name evidence="6" type="ORF">VP750_LOCUS4690</name>
</gene>
<keyword evidence="7" id="KW-1185">Reference proteome</keyword>
<keyword evidence="3" id="KW-0479">Metal-binding</keyword>
<evidence type="ECO:0000256" key="1">
    <source>
        <dbReference type="ARBA" id="ARBA00001971"/>
    </source>
</evidence>
<dbReference type="InterPro" id="IPR001128">
    <property type="entry name" value="Cyt_P450"/>
</dbReference>
<dbReference type="PANTHER" id="PTHR24305:SF166">
    <property type="entry name" value="CYTOCHROME P450 12A4, MITOCHONDRIAL-RELATED"/>
    <property type="match status" value="1"/>
</dbReference>
<accession>A0ABP1FUB7</accession>
<comment type="similarity">
    <text evidence="2 3">Belongs to the cytochrome P450 family.</text>
</comment>
<dbReference type="PANTHER" id="PTHR24305">
    <property type="entry name" value="CYTOCHROME P450"/>
    <property type="match status" value="1"/>
</dbReference>
<keyword evidence="3" id="KW-0408">Iron</keyword>
<evidence type="ECO:0000313" key="6">
    <source>
        <dbReference type="EMBL" id="CAL5223031.1"/>
    </source>
</evidence>
<dbReference type="PRINTS" id="PR00463">
    <property type="entry name" value="EP450I"/>
</dbReference>
<dbReference type="InterPro" id="IPR002401">
    <property type="entry name" value="Cyt_P450_E_grp-I"/>
</dbReference>
<keyword evidence="3" id="KW-0503">Monooxygenase</keyword>
<sequence length="577" mass="63989">MEVSAWSGAASAIPGGWSSALVLVAVAVATALLWRCDFFGDAWRFFVLFKVPHPPEESFLLGSAWTLIRKDHHRAFNKWGCRLGPIYAVRVLCWHLVVVVDAVLADAILGSQEGLSKAMEPDLSDALLSHGHRTMFSSDTNSPYWRLIRKGTAPAFISANIKNGFPDVIKILTKVIANMSKLQPGTELDMNNVTLRISLDVTGLVGFAKDFQTCDTFMDAGTDELFEIIKLTFRELYSRTSNPARKFWIYSLWSPERRRVERLFKQFRLRMSQLLQEVKARGEPAAEDVSIAAHLLRLRDPATGQPLPDNLLAGEFGMYFSAGLETSGNAISWTLYLISQHPEVDAKLAAELDEAGLLVTPQRPAPRAMDYADLARLTYLGWVCKEAMRVRPVAATGVTRYTKRAMKLGGCYLPAGTMIAVPFYAVHHNPNNWEDPDAFIPERWSEPGAELVSTMHGPSASPETQPSAHPEGEQKIKRFLAFSMGPRQCIGRALARIIHDASVAQLVSHFRFQLAERMGGPEGVDSHEINRLTMQPGQGMWMSFQSRAQPMEPIKPVQASEVQAFSLQAHAGLQSTG</sequence>
<keyword evidence="3" id="KW-0560">Oxidoreductase</keyword>
<dbReference type="Proteomes" id="UP001497392">
    <property type="component" value="Unassembled WGS sequence"/>
</dbReference>
<organism evidence="6 7">
    <name type="scientific">Coccomyxa viridis</name>
    <dbReference type="NCBI Taxonomy" id="1274662"/>
    <lineage>
        <taxon>Eukaryota</taxon>
        <taxon>Viridiplantae</taxon>
        <taxon>Chlorophyta</taxon>
        <taxon>core chlorophytes</taxon>
        <taxon>Trebouxiophyceae</taxon>
        <taxon>Trebouxiophyceae incertae sedis</taxon>
        <taxon>Coccomyxaceae</taxon>
        <taxon>Coccomyxa</taxon>
    </lineage>
</organism>
<dbReference type="Pfam" id="PF00067">
    <property type="entry name" value="p450"/>
    <property type="match status" value="1"/>
</dbReference>
<dbReference type="CDD" id="cd00302">
    <property type="entry name" value="cytochrome_P450"/>
    <property type="match status" value="1"/>
</dbReference>
<feature type="region of interest" description="Disordered" evidence="4">
    <location>
        <begin position="452"/>
        <end position="472"/>
    </location>
</feature>
<dbReference type="InterPro" id="IPR036396">
    <property type="entry name" value="Cyt_P450_sf"/>
</dbReference>
<keyword evidence="5" id="KW-1133">Transmembrane helix</keyword>
<reference evidence="6 7" key="1">
    <citation type="submission" date="2024-06" db="EMBL/GenBank/DDBJ databases">
        <authorList>
            <person name="Kraege A."/>
            <person name="Thomma B."/>
        </authorList>
    </citation>
    <scope>NUCLEOTIDE SEQUENCE [LARGE SCALE GENOMIC DNA]</scope>
</reference>
<dbReference type="PRINTS" id="PR00385">
    <property type="entry name" value="P450"/>
</dbReference>
<dbReference type="PROSITE" id="PS00086">
    <property type="entry name" value="CYTOCHROME_P450"/>
    <property type="match status" value="1"/>
</dbReference>
<comment type="cofactor">
    <cofactor evidence="1">
        <name>heme</name>
        <dbReference type="ChEBI" id="CHEBI:30413"/>
    </cofactor>
</comment>
<dbReference type="InterPro" id="IPR017972">
    <property type="entry name" value="Cyt_P450_CS"/>
</dbReference>
<feature type="transmembrane region" description="Helical" evidence="5">
    <location>
        <begin position="12"/>
        <end position="34"/>
    </location>
</feature>
<dbReference type="Gene3D" id="1.10.630.10">
    <property type="entry name" value="Cytochrome P450"/>
    <property type="match status" value="1"/>
</dbReference>
<keyword evidence="3" id="KW-0349">Heme</keyword>
<keyword evidence="5" id="KW-0812">Transmembrane</keyword>
<protein>
    <submittedName>
        <fullName evidence="6">G5486 protein</fullName>
    </submittedName>
</protein>
<dbReference type="EMBL" id="CAXHTA020000008">
    <property type="protein sequence ID" value="CAL5223031.1"/>
    <property type="molecule type" value="Genomic_DNA"/>
</dbReference>
<keyword evidence="5" id="KW-0472">Membrane</keyword>
<evidence type="ECO:0000256" key="5">
    <source>
        <dbReference type="SAM" id="Phobius"/>
    </source>
</evidence>
<evidence type="ECO:0000256" key="2">
    <source>
        <dbReference type="ARBA" id="ARBA00010617"/>
    </source>
</evidence>
<proteinExistence type="inferred from homology"/>
<evidence type="ECO:0000313" key="7">
    <source>
        <dbReference type="Proteomes" id="UP001497392"/>
    </source>
</evidence>
<dbReference type="SUPFAM" id="SSF48264">
    <property type="entry name" value="Cytochrome P450"/>
    <property type="match status" value="1"/>
</dbReference>
<evidence type="ECO:0000256" key="3">
    <source>
        <dbReference type="RuleBase" id="RU000461"/>
    </source>
</evidence>
<comment type="caution">
    <text evidence="6">The sequence shown here is derived from an EMBL/GenBank/DDBJ whole genome shotgun (WGS) entry which is preliminary data.</text>
</comment>
<dbReference type="InterPro" id="IPR050121">
    <property type="entry name" value="Cytochrome_P450_monoxygenase"/>
</dbReference>